<dbReference type="GO" id="GO:0003700">
    <property type="term" value="F:DNA-binding transcription factor activity"/>
    <property type="evidence" value="ECO:0007669"/>
    <property type="project" value="TreeGrafter"/>
</dbReference>
<dbReference type="PROSITE" id="PS50932">
    <property type="entry name" value="HTH_LACI_2"/>
    <property type="match status" value="1"/>
</dbReference>
<gene>
    <name evidence="5" type="ORF">GR170_11965</name>
</gene>
<dbReference type="SUPFAM" id="SSF47413">
    <property type="entry name" value="lambda repressor-like DNA-binding domains"/>
    <property type="match status" value="1"/>
</dbReference>
<proteinExistence type="predicted"/>
<dbReference type="EMBL" id="WUMU01000013">
    <property type="protein sequence ID" value="MXN18555.1"/>
    <property type="molecule type" value="Genomic_DNA"/>
</dbReference>
<dbReference type="InterPro" id="IPR010982">
    <property type="entry name" value="Lambda_DNA-bd_dom_sf"/>
</dbReference>
<keyword evidence="2 5" id="KW-0238">DNA-binding</keyword>
<dbReference type="GO" id="GO:0000976">
    <property type="term" value="F:transcription cis-regulatory region binding"/>
    <property type="evidence" value="ECO:0007669"/>
    <property type="project" value="TreeGrafter"/>
</dbReference>
<dbReference type="Proteomes" id="UP000477911">
    <property type="component" value="Unassembled WGS sequence"/>
</dbReference>
<dbReference type="AlphaFoldDB" id="A0A6L7G347"/>
<evidence type="ECO:0000256" key="1">
    <source>
        <dbReference type="ARBA" id="ARBA00023015"/>
    </source>
</evidence>
<dbReference type="Gene3D" id="3.40.50.2300">
    <property type="match status" value="2"/>
</dbReference>
<protein>
    <submittedName>
        <fullName evidence="5">LacI family DNA-binding transcriptional regulator</fullName>
    </submittedName>
</protein>
<dbReference type="Pfam" id="PF00356">
    <property type="entry name" value="LacI"/>
    <property type="match status" value="1"/>
</dbReference>
<feature type="domain" description="HTH lacI-type" evidence="4">
    <location>
        <begin position="13"/>
        <end position="67"/>
    </location>
</feature>
<reference evidence="5 6" key="1">
    <citation type="submission" date="2019-12" db="EMBL/GenBank/DDBJ databases">
        <authorList>
            <person name="Li M."/>
        </authorList>
    </citation>
    <scope>NUCLEOTIDE SEQUENCE [LARGE SCALE GENOMIC DNA]</scope>
    <source>
        <strain evidence="5 6">GBMRC 2024</strain>
    </source>
</reference>
<dbReference type="PANTHER" id="PTHR30146">
    <property type="entry name" value="LACI-RELATED TRANSCRIPTIONAL REPRESSOR"/>
    <property type="match status" value="1"/>
</dbReference>
<dbReference type="InterPro" id="IPR046335">
    <property type="entry name" value="LacI/GalR-like_sensor"/>
</dbReference>
<dbReference type="CDD" id="cd01392">
    <property type="entry name" value="HTH_LacI"/>
    <property type="match status" value="1"/>
</dbReference>
<accession>A0A6L7G347</accession>
<evidence type="ECO:0000259" key="4">
    <source>
        <dbReference type="PROSITE" id="PS50932"/>
    </source>
</evidence>
<sequence>MKKPTPPVSGAAPNMKQVAEAAGVAVSTVSRALTNPGRVNEKTRTRVAEAARKLGYTPNAAARSLRMGKSKTIMIVLPGALYYGASQIIPLALAGIDGLLARNGFKILIANLDREEATEQHIINLAGSGTVDGAIVLSSAPPSVGGRSLKDLGLPVVAMLHDISDQGVPSVITNEHQIMCAATELLIAEGHRQFLYVAGPDGVYHEVHRYAGIREAIARHGLPESALTRTEGVGAYQEGFNIGFAAAEQLLAMAPRPTAALCCSDDAALALLKRLLDEGIEVPSEVAVMGFDGAAVGALFRPALSTIEQPATEMGTRAAALLLEMLAGEEVPPVTVVDSTILRRGSA</sequence>
<evidence type="ECO:0000256" key="2">
    <source>
        <dbReference type="ARBA" id="ARBA00023125"/>
    </source>
</evidence>
<keyword evidence="1" id="KW-0805">Transcription regulation</keyword>
<dbReference type="SUPFAM" id="SSF53822">
    <property type="entry name" value="Periplasmic binding protein-like I"/>
    <property type="match status" value="1"/>
</dbReference>
<evidence type="ECO:0000313" key="5">
    <source>
        <dbReference type="EMBL" id="MXN18555.1"/>
    </source>
</evidence>
<dbReference type="Pfam" id="PF13377">
    <property type="entry name" value="Peripla_BP_3"/>
    <property type="match status" value="1"/>
</dbReference>
<dbReference type="RefSeq" id="WP_160894685.1">
    <property type="nucleotide sequence ID" value="NZ_WUMU01000013.1"/>
</dbReference>
<dbReference type="PANTHER" id="PTHR30146:SF109">
    <property type="entry name" value="HTH-TYPE TRANSCRIPTIONAL REGULATOR GALS"/>
    <property type="match status" value="1"/>
</dbReference>
<dbReference type="InterPro" id="IPR000843">
    <property type="entry name" value="HTH_LacI"/>
</dbReference>
<dbReference type="SMART" id="SM00354">
    <property type="entry name" value="HTH_LACI"/>
    <property type="match status" value="1"/>
</dbReference>
<evidence type="ECO:0000256" key="3">
    <source>
        <dbReference type="ARBA" id="ARBA00023163"/>
    </source>
</evidence>
<dbReference type="InterPro" id="IPR028082">
    <property type="entry name" value="Peripla_BP_I"/>
</dbReference>
<evidence type="ECO:0000313" key="6">
    <source>
        <dbReference type="Proteomes" id="UP000477911"/>
    </source>
</evidence>
<organism evidence="5 6">
    <name type="scientific">Pseudooceanicola albus</name>
    <dbReference type="NCBI Taxonomy" id="2692189"/>
    <lineage>
        <taxon>Bacteria</taxon>
        <taxon>Pseudomonadati</taxon>
        <taxon>Pseudomonadota</taxon>
        <taxon>Alphaproteobacteria</taxon>
        <taxon>Rhodobacterales</taxon>
        <taxon>Paracoccaceae</taxon>
        <taxon>Pseudooceanicola</taxon>
    </lineage>
</organism>
<name>A0A6L7G347_9RHOB</name>
<dbReference type="Gene3D" id="1.10.260.40">
    <property type="entry name" value="lambda repressor-like DNA-binding domains"/>
    <property type="match status" value="1"/>
</dbReference>
<comment type="caution">
    <text evidence="5">The sequence shown here is derived from an EMBL/GenBank/DDBJ whole genome shotgun (WGS) entry which is preliminary data.</text>
</comment>
<keyword evidence="3" id="KW-0804">Transcription</keyword>
<keyword evidence="6" id="KW-1185">Reference proteome</keyword>